<sequence>MSNPASPPPQDLSFAYQLADKIIAAQTAPIPRGAIEVAKSCILDTVGVTLAAVEEPCVKILRETKGLADGAGEAPLLGTAERRSALDAALINGAASHALDFDDFTGVMGGHHSVAVLPAMFSALGGRMVTGKAFLQAYAVGVEVAIRMARGVNYHHYDKGWHPTTTLGIFGGVASVATLLGLTRDQIATALGIAASLSAGLKVNFGTMTKPLHVGHANRSALFACLAAEAGFTASAVAFEGKQGFFDVFNGPGTYDAAKILADWFEPWEIAHPDLGLKQFACCGSTHAAITMALKLRKAHAIDPATIAKIEILPHGRRLRHTNKPFPQTPLEAKFSVQYGVARALLDGVVPLAAFEGDAHLQPEIRSLLDRTDARPHPDMADDAAQQWGAEVIVTLTDGTVLGERIEQLVGRGGSYPMSETELWQKFEDCAKRALPREQIAPLFERLLTLESAKDMAQVLRLSLVSDLQKPQIRPDQVQFAAATGEDAPETTWVP</sequence>
<organism evidence="4">
    <name type="scientific">Paracoccus pantotrophus</name>
    <name type="common">Thiosphaera pantotropha</name>
    <dbReference type="NCBI Taxonomy" id="82367"/>
    <lineage>
        <taxon>Bacteria</taxon>
        <taxon>Pseudomonadati</taxon>
        <taxon>Pseudomonadota</taxon>
        <taxon>Alphaproteobacteria</taxon>
        <taxon>Rhodobacterales</taxon>
        <taxon>Paracoccaceae</taxon>
        <taxon>Paracoccus</taxon>
    </lineage>
</organism>
<dbReference type="PANTHER" id="PTHR16943">
    <property type="entry name" value="2-METHYLCITRATE DEHYDRATASE-RELATED"/>
    <property type="match status" value="1"/>
</dbReference>
<dbReference type="Gene3D" id="1.10.4100.10">
    <property type="entry name" value="2-methylcitrate dehydratase PrpD"/>
    <property type="match status" value="1"/>
</dbReference>
<proteinExistence type="inferred from homology"/>
<feature type="domain" description="MmgE/PrpD N-terminal" evidence="2">
    <location>
        <begin position="17"/>
        <end position="253"/>
    </location>
</feature>
<dbReference type="RefSeq" id="WP_114669285.1">
    <property type="nucleotide sequence ID" value="NZ_CP038206.1"/>
</dbReference>
<evidence type="ECO:0008006" key="5">
    <source>
        <dbReference type="Google" id="ProtNLM"/>
    </source>
</evidence>
<dbReference type="InterPro" id="IPR045336">
    <property type="entry name" value="MmgE_PrpD_N"/>
</dbReference>
<feature type="domain" description="MmgE/PrpD C-terminal" evidence="3">
    <location>
        <begin position="280"/>
        <end position="439"/>
    </location>
</feature>
<name>Q3S8E2_PARPN</name>
<dbReference type="Pfam" id="PF19305">
    <property type="entry name" value="MmgE_PrpD_C"/>
    <property type="match status" value="1"/>
</dbReference>
<protein>
    <recommendedName>
        <fullName evidence="5">2-methylcitrate dehydratase PrpD</fullName>
    </recommendedName>
</protein>
<accession>Q3S8E2</accession>
<dbReference type="GO" id="GO:0016829">
    <property type="term" value="F:lyase activity"/>
    <property type="evidence" value="ECO:0007669"/>
    <property type="project" value="InterPro"/>
</dbReference>
<dbReference type="Pfam" id="PF03972">
    <property type="entry name" value="MmgE_PrpD_N"/>
    <property type="match status" value="1"/>
</dbReference>
<comment type="similarity">
    <text evidence="1">Belongs to the PrpD family.</text>
</comment>
<dbReference type="AlphaFoldDB" id="Q3S8E2"/>
<evidence type="ECO:0000259" key="2">
    <source>
        <dbReference type="Pfam" id="PF03972"/>
    </source>
</evidence>
<evidence type="ECO:0000259" key="3">
    <source>
        <dbReference type="Pfam" id="PF19305"/>
    </source>
</evidence>
<dbReference type="SUPFAM" id="SSF103378">
    <property type="entry name" value="2-methylcitrate dehydratase PrpD"/>
    <property type="match status" value="1"/>
</dbReference>
<reference evidence="4" key="1">
    <citation type="journal article" date="2006" name="Microbiology">
        <title>Identification of a transposable genomic island of Paracoccus pantotrophus DSM 11072 by its transposition to a novel entrapment vector pMMB2.</title>
        <authorList>
            <person name="Mikosa M."/>
            <person name="Sochacka-Pietal M."/>
            <person name="Baj J."/>
            <person name="Bartosik D."/>
        </authorList>
    </citation>
    <scope>NUCLEOTIDE SEQUENCE</scope>
    <source>
        <strain evidence="4">DSM 11072</strain>
    </source>
</reference>
<evidence type="ECO:0000313" key="4">
    <source>
        <dbReference type="EMBL" id="AAZ93603.1"/>
    </source>
</evidence>
<dbReference type="Gene3D" id="3.30.1330.120">
    <property type="entry name" value="2-methylcitrate dehydratase PrpD"/>
    <property type="match status" value="1"/>
</dbReference>
<dbReference type="EMBL" id="DQ149577">
    <property type="protein sequence ID" value="AAZ93603.1"/>
    <property type="molecule type" value="Genomic_DNA"/>
</dbReference>
<dbReference type="InterPro" id="IPR036148">
    <property type="entry name" value="MmgE/PrpD_sf"/>
</dbReference>
<evidence type="ECO:0000256" key="1">
    <source>
        <dbReference type="ARBA" id="ARBA00006174"/>
    </source>
</evidence>
<dbReference type="InterPro" id="IPR042188">
    <property type="entry name" value="MmgE/PrpD_sf_2"/>
</dbReference>
<dbReference type="InterPro" id="IPR042183">
    <property type="entry name" value="MmgE/PrpD_sf_1"/>
</dbReference>
<dbReference type="InterPro" id="IPR005656">
    <property type="entry name" value="MmgE_PrpD"/>
</dbReference>
<dbReference type="PANTHER" id="PTHR16943:SF8">
    <property type="entry name" value="2-METHYLCITRATE DEHYDRATASE"/>
    <property type="match status" value="1"/>
</dbReference>
<dbReference type="InterPro" id="IPR045337">
    <property type="entry name" value="MmgE_PrpD_C"/>
</dbReference>